<dbReference type="RefSeq" id="WP_016124066.1">
    <property type="nucleotide sequence ID" value="NZ_KB976852.1"/>
</dbReference>
<evidence type="ECO:0000313" key="1">
    <source>
        <dbReference type="EMBL" id="EOQ00942.1"/>
    </source>
</evidence>
<organism evidence="1 2">
    <name type="scientific">Bacillus cereus VD184</name>
    <dbReference type="NCBI Taxonomy" id="1053242"/>
    <lineage>
        <taxon>Bacteria</taxon>
        <taxon>Bacillati</taxon>
        <taxon>Bacillota</taxon>
        <taxon>Bacilli</taxon>
        <taxon>Bacillales</taxon>
        <taxon>Bacillaceae</taxon>
        <taxon>Bacillus</taxon>
        <taxon>Bacillus cereus group</taxon>
    </lineage>
</organism>
<dbReference type="AlphaFoldDB" id="A0A9W5R048"/>
<comment type="caution">
    <text evidence="1">The sequence shown here is derived from an EMBL/GenBank/DDBJ whole genome shotgun (WGS) entry which is preliminary data.</text>
</comment>
<proteinExistence type="predicted"/>
<reference evidence="1 2" key="1">
    <citation type="submission" date="2012-12" db="EMBL/GenBank/DDBJ databases">
        <title>The Genome Sequence of Bacillus cereus VD184.</title>
        <authorList>
            <consortium name="The Broad Institute Genome Sequencing Platform"/>
            <consortium name="The Broad Institute Genome Sequencing Center for Infectious Disease"/>
            <person name="Feldgarden M."/>
            <person name="Van der Auwera G.A."/>
            <person name="Mahillon J."/>
            <person name="Duprez V."/>
            <person name="Timmery S."/>
            <person name="Mattelet C."/>
            <person name="Dierick K."/>
            <person name="Sun M."/>
            <person name="Yu Z."/>
            <person name="Zhu L."/>
            <person name="Hu X."/>
            <person name="Shank E.B."/>
            <person name="Swiecicka I."/>
            <person name="Hansen B.M."/>
            <person name="Andrup L."/>
            <person name="Walker B."/>
            <person name="Young S.K."/>
            <person name="Zeng Q."/>
            <person name="Gargeya S."/>
            <person name="Fitzgerald M."/>
            <person name="Haas B."/>
            <person name="Abouelleil A."/>
            <person name="Alvarado L."/>
            <person name="Arachchi H.M."/>
            <person name="Berlin A.M."/>
            <person name="Chapman S.B."/>
            <person name="Dewar J."/>
            <person name="Goldberg J."/>
            <person name="Griggs A."/>
            <person name="Gujja S."/>
            <person name="Hansen M."/>
            <person name="Howarth C."/>
            <person name="Imamovic A."/>
            <person name="Larimer J."/>
            <person name="McCowan C."/>
            <person name="Murphy C."/>
            <person name="Neiman D."/>
            <person name="Pearson M."/>
            <person name="Priest M."/>
            <person name="Roberts A."/>
            <person name="Saif S."/>
            <person name="Shea T."/>
            <person name="Sisk P."/>
            <person name="Sykes S."/>
            <person name="Wortman J."/>
            <person name="Nusbaum C."/>
            <person name="Birren B."/>
        </authorList>
    </citation>
    <scope>NUCLEOTIDE SEQUENCE [LARGE SCALE GENOMIC DNA]</scope>
    <source>
        <strain evidence="1 2">VD184</strain>
    </source>
</reference>
<sequence length="78" mass="9133">MKVYIERKEWSSEVDSKENPAPYLNLTEETLIDTIYFNNVWYMEAENLEDVLEEIRSHGEGFTWENTSGESVVRVTIG</sequence>
<dbReference type="Proteomes" id="UP000014028">
    <property type="component" value="Unassembled WGS sequence"/>
</dbReference>
<protein>
    <submittedName>
        <fullName evidence="1">Uncharacterized protein</fullName>
    </submittedName>
</protein>
<name>A0A9W5R048_BACCE</name>
<accession>A0A9W5R048</accession>
<evidence type="ECO:0000313" key="2">
    <source>
        <dbReference type="Proteomes" id="UP000014028"/>
    </source>
</evidence>
<dbReference type="EMBL" id="AHFK01000113">
    <property type="protein sequence ID" value="EOQ00942.1"/>
    <property type="molecule type" value="Genomic_DNA"/>
</dbReference>
<gene>
    <name evidence="1" type="ORF">IKC_06140</name>
</gene>